<name>A0A0D8Y6T9_DICVI</name>
<dbReference type="InterPro" id="IPR045886">
    <property type="entry name" value="ThiF/MoeB/HesA"/>
</dbReference>
<dbReference type="GO" id="GO:0019781">
    <property type="term" value="F:NEDD8 activating enzyme activity"/>
    <property type="evidence" value="ECO:0007669"/>
    <property type="project" value="TreeGrafter"/>
</dbReference>
<protein>
    <submittedName>
        <fullName evidence="2">ThiF family protein</fullName>
    </submittedName>
</protein>
<dbReference type="PANTHER" id="PTHR10953:SF29">
    <property type="entry name" value="NEDD8-ACTIVATING ENZYME E1 REGULATORY SUBUNIT"/>
    <property type="match status" value="1"/>
</dbReference>
<dbReference type="OrthoDB" id="1708823at2759"/>
<dbReference type="STRING" id="29172.A0A0D8Y6T9"/>
<evidence type="ECO:0000313" key="3">
    <source>
        <dbReference type="Proteomes" id="UP000053766"/>
    </source>
</evidence>
<dbReference type="InterPro" id="IPR035985">
    <property type="entry name" value="Ubiquitin-activating_enz"/>
</dbReference>
<proteinExistence type="predicted"/>
<keyword evidence="3" id="KW-1185">Reference proteome</keyword>
<evidence type="ECO:0000313" key="2">
    <source>
        <dbReference type="EMBL" id="KJH50291.1"/>
    </source>
</evidence>
<dbReference type="AlphaFoldDB" id="A0A0D8Y6T9"/>
<gene>
    <name evidence="2" type="ORF">DICVIV_03574</name>
</gene>
<dbReference type="GO" id="GO:0005737">
    <property type="term" value="C:cytoplasm"/>
    <property type="evidence" value="ECO:0007669"/>
    <property type="project" value="TreeGrafter"/>
</dbReference>
<dbReference type="EMBL" id="KN716210">
    <property type="protein sequence ID" value="KJH50291.1"/>
    <property type="molecule type" value="Genomic_DNA"/>
</dbReference>
<organism evidence="2 3">
    <name type="scientific">Dictyocaulus viviparus</name>
    <name type="common">Bovine lungworm</name>
    <dbReference type="NCBI Taxonomy" id="29172"/>
    <lineage>
        <taxon>Eukaryota</taxon>
        <taxon>Metazoa</taxon>
        <taxon>Ecdysozoa</taxon>
        <taxon>Nematoda</taxon>
        <taxon>Chromadorea</taxon>
        <taxon>Rhabditida</taxon>
        <taxon>Rhabditina</taxon>
        <taxon>Rhabditomorpha</taxon>
        <taxon>Strongyloidea</taxon>
        <taxon>Metastrongylidae</taxon>
        <taxon>Dictyocaulus</taxon>
    </lineage>
</organism>
<sequence length="405" mass="46064">MFDEVRYDRQLRLWGEEGQNAISSASVCLLGSTALGTEILKNLILAGIRSVCVVDNEFVRIPDLGHNFFLRMSDIGRPRATATIDYLKELNPSVIVDFMLLSPSNLSDEDMVLLLQFHVVVGTNLPEEVAAKVSSFLFHRGVPFISSRAYGFLGYIRIFVREHTIANNHEENALPDLRIDKPFPKLLEMVSNTNVESMTLDELRHTPYIILYLITLQRYRDSVLDENAFPDTYAKRKVFLDILWKMRRDGDSGSPDFENFIEAKAALNRSLRKTEVPHHVSNILMDANCDGQSQCVVPFWLICTGLRRFVDVHGVLPVTGILPDMISDSVRYSHLASIYHEKAISDASEVFGYTKNIEKERGIITEDLCYRFCKNARGIRLQRGTEKDSLEAFQQVPKNALQQTQ</sequence>
<dbReference type="Pfam" id="PF00899">
    <property type="entry name" value="ThiF"/>
    <property type="match status" value="1"/>
</dbReference>
<accession>A0A0D8Y6T9</accession>
<reference evidence="3" key="2">
    <citation type="journal article" date="2016" name="Sci. Rep.">
        <title>Dictyocaulus viviparus genome, variome and transcriptome elucidate lungworm biology and support future intervention.</title>
        <authorList>
            <person name="McNulty S.N."/>
            <person name="Strube C."/>
            <person name="Rosa B.A."/>
            <person name="Martin J.C."/>
            <person name="Tyagi R."/>
            <person name="Choi Y.J."/>
            <person name="Wang Q."/>
            <person name="Hallsworth Pepin K."/>
            <person name="Zhang X."/>
            <person name="Ozersky P."/>
            <person name="Wilson R.K."/>
            <person name="Sternberg P.W."/>
            <person name="Gasser R.B."/>
            <person name="Mitreva M."/>
        </authorList>
    </citation>
    <scope>NUCLEOTIDE SEQUENCE [LARGE SCALE GENOMIC DNA]</scope>
    <source>
        <strain evidence="3">HannoverDv2000</strain>
    </source>
</reference>
<feature type="domain" description="THIF-type NAD/FAD binding fold" evidence="1">
    <location>
        <begin position="7"/>
        <end position="164"/>
    </location>
</feature>
<dbReference type="InterPro" id="IPR000594">
    <property type="entry name" value="ThiF_NAD_FAD-bd"/>
</dbReference>
<dbReference type="GO" id="GO:0045116">
    <property type="term" value="P:protein neddylation"/>
    <property type="evidence" value="ECO:0007669"/>
    <property type="project" value="TreeGrafter"/>
</dbReference>
<dbReference type="Gene3D" id="3.40.50.720">
    <property type="entry name" value="NAD(P)-binding Rossmann-like Domain"/>
    <property type="match status" value="1"/>
</dbReference>
<dbReference type="SUPFAM" id="SSF69572">
    <property type="entry name" value="Activating enzymes of the ubiquitin-like proteins"/>
    <property type="match status" value="1"/>
</dbReference>
<dbReference type="PANTHER" id="PTHR10953">
    <property type="entry name" value="UBIQUITIN-ACTIVATING ENZYME E1"/>
    <property type="match status" value="1"/>
</dbReference>
<dbReference type="Proteomes" id="UP000053766">
    <property type="component" value="Unassembled WGS sequence"/>
</dbReference>
<reference evidence="2 3" key="1">
    <citation type="submission" date="2013-11" db="EMBL/GenBank/DDBJ databases">
        <title>Draft genome of the bovine lungworm Dictyocaulus viviparus.</title>
        <authorList>
            <person name="Mitreva M."/>
        </authorList>
    </citation>
    <scope>NUCLEOTIDE SEQUENCE [LARGE SCALE GENOMIC DNA]</scope>
    <source>
        <strain evidence="2 3">HannoverDv2000</strain>
    </source>
</reference>
<evidence type="ECO:0000259" key="1">
    <source>
        <dbReference type="Pfam" id="PF00899"/>
    </source>
</evidence>